<dbReference type="Proteomes" id="UP001153269">
    <property type="component" value="Unassembled WGS sequence"/>
</dbReference>
<evidence type="ECO:0000313" key="2">
    <source>
        <dbReference type="Proteomes" id="UP001153269"/>
    </source>
</evidence>
<sequence>MSVFLRQDETVFQTSVEYLMVFYFRGSSNLRDSCWRGFKSLSLQSGHRMAAVTSGGPCELAPVNWPLQQL</sequence>
<keyword evidence="2" id="KW-1185">Reference proteome</keyword>
<dbReference type="AlphaFoldDB" id="A0A9N7TK22"/>
<protein>
    <submittedName>
        <fullName evidence="1">Uncharacterized protein</fullName>
    </submittedName>
</protein>
<accession>A0A9N7TK22</accession>
<evidence type="ECO:0000313" key="1">
    <source>
        <dbReference type="EMBL" id="CAB1413424.1"/>
    </source>
</evidence>
<dbReference type="EMBL" id="CADEAL010000053">
    <property type="protein sequence ID" value="CAB1413424.1"/>
    <property type="molecule type" value="Genomic_DNA"/>
</dbReference>
<reference evidence="1" key="1">
    <citation type="submission" date="2020-03" db="EMBL/GenBank/DDBJ databases">
        <authorList>
            <person name="Weist P."/>
        </authorList>
    </citation>
    <scope>NUCLEOTIDE SEQUENCE</scope>
</reference>
<gene>
    <name evidence="1" type="ORF">PLEPLA_LOCUS1124</name>
</gene>
<proteinExistence type="predicted"/>
<name>A0A9N7TK22_PLEPL</name>
<organism evidence="1 2">
    <name type="scientific">Pleuronectes platessa</name>
    <name type="common">European plaice</name>
    <dbReference type="NCBI Taxonomy" id="8262"/>
    <lineage>
        <taxon>Eukaryota</taxon>
        <taxon>Metazoa</taxon>
        <taxon>Chordata</taxon>
        <taxon>Craniata</taxon>
        <taxon>Vertebrata</taxon>
        <taxon>Euteleostomi</taxon>
        <taxon>Actinopterygii</taxon>
        <taxon>Neopterygii</taxon>
        <taxon>Teleostei</taxon>
        <taxon>Neoteleostei</taxon>
        <taxon>Acanthomorphata</taxon>
        <taxon>Carangaria</taxon>
        <taxon>Pleuronectiformes</taxon>
        <taxon>Pleuronectoidei</taxon>
        <taxon>Pleuronectidae</taxon>
        <taxon>Pleuronectes</taxon>
    </lineage>
</organism>
<comment type="caution">
    <text evidence="1">The sequence shown here is derived from an EMBL/GenBank/DDBJ whole genome shotgun (WGS) entry which is preliminary data.</text>
</comment>